<evidence type="ECO:0000256" key="9">
    <source>
        <dbReference type="PROSITE-ProRule" id="PRU10125"/>
    </source>
</evidence>
<evidence type="ECO:0000256" key="5">
    <source>
        <dbReference type="ARBA" id="ARBA00023154"/>
    </source>
</evidence>
<accession>A0A7M3MHA3</accession>
<feature type="binding site" evidence="8">
    <location>
        <position position="37"/>
    </location>
    <ligand>
        <name>substrate</name>
    </ligand>
</feature>
<evidence type="ECO:0000256" key="2">
    <source>
        <dbReference type="ARBA" id="ARBA00010219"/>
    </source>
</evidence>
<name>A0A7M3MHA3_9BACT</name>
<sequence>MRNTKRFGSDAFFSDNQQSYRGIIVSVHFYKMQGCGNDFVLIDNRELGVPVEVMAEWACAISPRAFRVGADGVIFLENPPEGSEVDYIWHFYNADGSRAEMCGNASRCAARLAARIGLAPARHVLGTDAGPVQAEVDELSGRAKVQLTPPKNLQLGMKITVAGTEFEVHHVDTGVPHTVLFYEDASSVDVAGLGRAIRFHEAFAPAGTNVNFVQVVSPERMELRTYERGVEAETLACGTGAAASVVVANALGRSSARVELRTTGKELLTISLEDGDVFLEGSASFVYHGEFEPVDLGLTL</sequence>
<feature type="active site" description="Proton acceptor" evidence="8">
    <location>
        <position position="237"/>
    </location>
</feature>
<comment type="caution">
    <text evidence="10">The sequence shown here is derived from an EMBL/GenBank/DDBJ whole genome shotgun (WGS) entry which is preliminary data.</text>
</comment>
<comment type="function">
    <text evidence="8">Catalyzes the stereoinversion of LL-2,6-diaminopimelate (L,L-DAP) to meso-diaminopimelate (meso-DAP), a precursor of L-lysine and an essential component of the bacterial peptidoglycan.</text>
</comment>
<evidence type="ECO:0000256" key="4">
    <source>
        <dbReference type="ARBA" id="ARBA00022605"/>
    </source>
</evidence>
<feature type="binding site" evidence="8">
    <location>
        <begin position="238"/>
        <end position="239"/>
    </location>
    <ligand>
        <name>substrate</name>
    </ligand>
</feature>
<protein>
    <recommendedName>
        <fullName evidence="3 8">Diaminopimelate epimerase</fullName>
        <shortName evidence="8">DAP epimerase</shortName>
        <ecNumber evidence="3 8">5.1.1.7</ecNumber>
    </recommendedName>
    <alternativeName>
        <fullName evidence="8">PLP-independent amino acid racemase</fullName>
    </alternativeName>
</protein>
<dbReference type="Pfam" id="PF01678">
    <property type="entry name" value="DAP_epimerase"/>
    <property type="match status" value="2"/>
</dbReference>
<feature type="active site" description="Proton donor" evidence="8">
    <location>
        <position position="102"/>
    </location>
</feature>
<proteinExistence type="inferred from homology"/>
<dbReference type="NCBIfam" id="TIGR00652">
    <property type="entry name" value="DapF"/>
    <property type="match status" value="1"/>
</dbReference>
<keyword evidence="8" id="KW-0963">Cytoplasm</keyword>
<dbReference type="Gene3D" id="3.10.310.10">
    <property type="entry name" value="Diaminopimelate Epimerase, Chain A, domain 1"/>
    <property type="match status" value="2"/>
</dbReference>
<dbReference type="SUPFAM" id="SSF54506">
    <property type="entry name" value="Diaminopimelate epimerase-like"/>
    <property type="match status" value="2"/>
</dbReference>
<evidence type="ECO:0000256" key="8">
    <source>
        <dbReference type="HAMAP-Rule" id="MF_00197"/>
    </source>
</evidence>
<comment type="subcellular location">
    <subcellularLocation>
        <location evidence="8">Cytoplasm</location>
    </subcellularLocation>
</comment>
<dbReference type="EC" id="5.1.1.7" evidence="3 8"/>
<comment type="subunit">
    <text evidence="8">Homodimer.</text>
</comment>
<comment type="similarity">
    <text evidence="2 8">Belongs to the diaminopimelate epimerase family.</text>
</comment>
<comment type="caution">
    <text evidence="8">Lacks conserved residue(s) required for the propagation of feature annotation.</text>
</comment>
<evidence type="ECO:0000256" key="3">
    <source>
        <dbReference type="ARBA" id="ARBA00013080"/>
    </source>
</evidence>
<feature type="binding site" evidence="8">
    <location>
        <begin position="227"/>
        <end position="228"/>
    </location>
    <ligand>
        <name>substrate</name>
    </ligand>
</feature>
<dbReference type="GO" id="GO:0009089">
    <property type="term" value="P:lysine biosynthetic process via diaminopimelate"/>
    <property type="evidence" value="ECO:0007669"/>
    <property type="project" value="UniProtKB-UniRule"/>
</dbReference>
<feature type="active site" evidence="9">
    <location>
        <position position="102"/>
    </location>
</feature>
<dbReference type="AlphaFoldDB" id="A0A7M3MHA3"/>
<feature type="binding site" evidence="8">
    <location>
        <begin position="103"/>
        <end position="104"/>
    </location>
    <ligand>
        <name>substrate</name>
    </ligand>
</feature>
<comment type="pathway">
    <text evidence="1 8">Amino-acid biosynthesis; L-lysine biosynthesis via DAP pathway; DL-2,6-diaminopimelate from LL-2,6-diaminopimelate: step 1/1.</text>
</comment>
<evidence type="ECO:0000256" key="6">
    <source>
        <dbReference type="ARBA" id="ARBA00023235"/>
    </source>
</evidence>
<feature type="site" description="Could be important to modulate the pK values of the two catalytic cysteine residues" evidence="8">
    <location>
        <position position="227"/>
    </location>
</feature>
<reference evidence="10 11" key="1">
    <citation type="submission" date="2018-06" db="EMBL/GenBank/DDBJ databases">
        <title>Complete genome of Desulfovibrio indonesiensis P37SLT.</title>
        <authorList>
            <person name="Crispim J.S."/>
            <person name="Vidigal P.M.P."/>
            <person name="Silva L.C.F."/>
            <person name="Laguardia C.N."/>
            <person name="Araujo L.C."/>
            <person name="Dias R.S."/>
            <person name="Sousa M.P."/>
            <person name="Paula S.O."/>
            <person name="Silva C."/>
        </authorList>
    </citation>
    <scope>NUCLEOTIDE SEQUENCE [LARGE SCALE GENOMIC DNA]</scope>
    <source>
        <strain evidence="10 11">P37SLT</strain>
    </source>
</reference>
<dbReference type="InterPro" id="IPR001653">
    <property type="entry name" value="DAP_epimerase_DapF"/>
</dbReference>
<feature type="binding site" evidence="8">
    <location>
        <position position="209"/>
    </location>
    <ligand>
        <name>substrate</name>
    </ligand>
</feature>
<dbReference type="GO" id="GO:0005829">
    <property type="term" value="C:cytosol"/>
    <property type="evidence" value="ECO:0007669"/>
    <property type="project" value="TreeGrafter"/>
</dbReference>
<dbReference type="OrthoDB" id="9805408at2"/>
<dbReference type="HAMAP" id="MF_00197">
    <property type="entry name" value="DAP_epimerase"/>
    <property type="match status" value="1"/>
</dbReference>
<evidence type="ECO:0000256" key="7">
    <source>
        <dbReference type="ARBA" id="ARBA00051712"/>
    </source>
</evidence>
<dbReference type="PROSITE" id="PS01326">
    <property type="entry name" value="DAP_EPIMERASE"/>
    <property type="match status" value="1"/>
</dbReference>
<keyword evidence="4 8" id="KW-0028">Amino-acid biosynthesis</keyword>
<evidence type="ECO:0000256" key="1">
    <source>
        <dbReference type="ARBA" id="ARBA00005196"/>
    </source>
</evidence>
<dbReference type="PANTHER" id="PTHR31689">
    <property type="entry name" value="DIAMINOPIMELATE EPIMERASE, CHLOROPLASTIC"/>
    <property type="match status" value="1"/>
</dbReference>
<gene>
    <name evidence="8" type="primary">dapF</name>
    <name evidence="10" type="ORF">DPQ33_06090</name>
</gene>
<dbReference type="Proteomes" id="UP000448292">
    <property type="component" value="Unassembled WGS sequence"/>
</dbReference>
<dbReference type="EMBL" id="QMIE01000004">
    <property type="protein sequence ID" value="TVM18321.1"/>
    <property type="molecule type" value="Genomic_DNA"/>
</dbReference>
<evidence type="ECO:0000313" key="11">
    <source>
        <dbReference type="Proteomes" id="UP000448292"/>
    </source>
</evidence>
<keyword evidence="6 8" id="KW-0413">Isomerase</keyword>
<dbReference type="InterPro" id="IPR018510">
    <property type="entry name" value="DAP_epimerase_AS"/>
</dbReference>
<organism evidence="10 11">
    <name type="scientific">Oceanidesulfovibrio indonesiensis</name>
    <dbReference type="NCBI Taxonomy" id="54767"/>
    <lineage>
        <taxon>Bacteria</taxon>
        <taxon>Pseudomonadati</taxon>
        <taxon>Thermodesulfobacteriota</taxon>
        <taxon>Desulfovibrionia</taxon>
        <taxon>Desulfovibrionales</taxon>
        <taxon>Desulfovibrionaceae</taxon>
        <taxon>Oceanidesulfovibrio</taxon>
    </lineage>
</organism>
<dbReference type="UniPathway" id="UPA00034">
    <property type="reaction ID" value="UER00025"/>
</dbReference>
<feature type="binding site" evidence="8">
    <location>
        <position position="93"/>
    </location>
    <ligand>
        <name>substrate</name>
    </ligand>
</feature>
<evidence type="ECO:0000313" key="10">
    <source>
        <dbReference type="EMBL" id="TVM18321.1"/>
    </source>
</evidence>
<dbReference type="GO" id="GO:0008837">
    <property type="term" value="F:diaminopimelate epimerase activity"/>
    <property type="evidence" value="ECO:0007669"/>
    <property type="project" value="UniProtKB-UniRule"/>
</dbReference>
<keyword evidence="5 8" id="KW-0457">Lysine biosynthesis</keyword>
<keyword evidence="11" id="KW-1185">Reference proteome</keyword>
<dbReference type="PANTHER" id="PTHR31689:SF0">
    <property type="entry name" value="DIAMINOPIMELATE EPIMERASE"/>
    <property type="match status" value="1"/>
</dbReference>
<feature type="site" description="Could be important to modulate the pK values of the two catalytic cysteine residues" evidence="8">
    <location>
        <position position="177"/>
    </location>
</feature>
<comment type="catalytic activity">
    <reaction evidence="7 8">
        <text>(2S,6S)-2,6-diaminopimelate = meso-2,6-diaminopimelate</text>
        <dbReference type="Rhea" id="RHEA:15393"/>
        <dbReference type="ChEBI" id="CHEBI:57609"/>
        <dbReference type="ChEBI" id="CHEBI:57791"/>
        <dbReference type="EC" id="5.1.1.7"/>
    </reaction>
</comment>